<protein>
    <submittedName>
        <fullName evidence="2">Uncharacterized protein</fullName>
    </submittedName>
</protein>
<feature type="compositionally biased region" description="Basic and acidic residues" evidence="1">
    <location>
        <begin position="16"/>
        <end position="25"/>
    </location>
</feature>
<evidence type="ECO:0000256" key="1">
    <source>
        <dbReference type="SAM" id="MobiDB-lite"/>
    </source>
</evidence>
<accession>A0AAE1EP02</accession>
<sequence length="244" mass="26323">MNSCFPDEGDTCHTPLTEEGREGGRTEATAARFITWWALEQLIGASAVTPPSLPFPNPAVTPPSPSQTLQSPLPPLPKPRSHPSLPPLPKPCSHPSLPPLPKPCSHPSLPFPNPALTPPSPSQTLQSPLPPLPKPCSHPSLPFPNPRVTPPVPVVLNTSMHHHLPHAVCPPRRRGSPGKRSHERCLSRYQGCPHSTTTTTTTTKPSSPFIFQFDLPINPPDLLLAFVTSGLVQSPAMHTKDQFT</sequence>
<evidence type="ECO:0000313" key="3">
    <source>
        <dbReference type="Proteomes" id="UP001286313"/>
    </source>
</evidence>
<feature type="compositionally biased region" description="Pro residues" evidence="1">
    <location>
        <begin position="51"/>
        <end position="65"/>
    </location>
</feature>
<name>A0AAE1EP02_PETCI</name>
<dbReference type="PRINTS" id="PR01217">
    <property type="entry name" value="PRICHEXTENSN"/>
</dbReference>
<feature type="region of interest" description="Disordered" evidence="1">
    <location>
        <begin position="1"/>
        <end position="26"/>
    </location>
</feature>
<feature type="compositionally biased region" description="Pro residues" evidence="1">
    <location>
        <begin position="72"/>
        <end position="121"/>
    </location>
</feature>
<comment type="caution">
    <text evidence="2">The sequence shown here is derived from an EMBL/GenBank/DDBJ whole genome shotgun (WGS) entry which is preliminary data.</text>
</comment>
<feature type="compositionally biased region" description="Pro residues" evidence="1">
    <location>
        <begin position="128"/>
        <end position="146"/>
    </location>
</feature>
<keyword evidence="3" id="KW-1185">Reference proteome</keyword>
<organism evidence="2 3">
    <name type="scientific">Petrolisthes cinctipes</name>
    <name type="common">Flat porcelain crab</name>
    <dbReference type="NCBI Taxonomy" id="88211"/>
    <lineage>
        <taxon>Eukaryota</taxon>
        <taxon>Metazoa</taxon>
        <taxon>Ecdysozoa</taxon>
        <taxon>Arthropoda</taxon>
        <taxon>Crustacea</taxon>
        <taxon>Multicrustacea</taxon>
        <taxon>Malacostraca</taxon>
        <taxon>Eumalacostraca</taxon>
        <taxon>Eucarida</taxon>
        <taxon>Decapoda</taxon>
        <taxon>Pleocyemata</taxon>
        <taxon>Anomura</taxon>
        <taxon>Galatheoidea</taxon>
        <taxon>Porcellanidae</taxon>
        <taxon>Petrolisthes</taxon>
    </lineage>
</organism>
<dbReference type="EMBL" id="JAWQEG010005542">
    <property type="protein sequence ID" value="KAK3857700.1"/>
    <property type="molecule type" value="Genomic_DNA"/>
</dbReference>
<proteinExistence type="predicted"/>
<dbReference type="Proteomes" id="UP001286313">
    <property type="component" value="Unassembled WGS sequence"/>
</dbReference>
<dbReference type="AlphaFoldDB" id="A0AAE1EP02"/>
<evidence type="ECO:0000313" key="2">
    <source>
        <dbReference type="EMBL" id="KAK3857700.1"/>
    </source>
</evidence>
<feature type="region of interest" description="Disordered" evidence="1">
    <location>
        <begin position="47"/>
        <end position="146"/>
    </location>
</feature>
<reference evidence="2" key="1">
    <citation type="submission" date="2023-10" db="EMBL/GenBank/DDBJ databases">
        <title>Genome assemblies of two species of porcelain crab, Petrolisthes cinctipes and Petrolisthes manimaculis (Anomura: Porcellanidae).</title>
        <authorList>
            <person name="Angst P."/>
        </authorList>
    </citation>
    <scope>NUCLEOTIDE SEQUENCE</scope>
    <source>
        <strain evidence="2">PB745_01</strain>
        <tissue evidence="2">Gill</tissue>
    </source>
</reference>
<gene>
    <name evidence="2" type="ORF">Pcinc_036062</name>
</gene>